<name>A0A420GXB8_9BURK</name>
<dbReference type="Gene3D" id="4.10.490.10">
    <property type="entry name" value="High potential iron-sulphur protein"/>
    <property type="match status" value="1"/>
</dbReference>
<keyword evidence="2 7" id="KW-0004">4Fe-4S</keyword>
<dbReference type="GO" id="GO:0019646">
    <property type="term" value="P:aerobic electron transport chain"/>
    <property type="evidence" value="ECO:0007669"/>
    <property type="project" value="InterPro"/>
</dbReference>
<evidence type="ECO:0000256" key="8">
    <source>
        <dbReference type="SAM" id="SignalP"/>
    </source>
</evidence>
<gene>
    <name evidence="10" type="ORF">BCY88_17090</name>
</gene>
<organism evidence="10 11">
    <name type="scientific">Paraburkholderia fungorum</name>
    <dbReference type="NCBI Taxonomy" id="134537"/>
    <lineage>
        <taxon>Bacteria</taxon>
        <taxon>Pseudomonadati</taxon>
        <taxon>Pseudomonadota</taxon>
        <taxon>Betaproteobacteria</taxon>
        <taxon>Burkholderiales</taxon>
        <taxon>Burkholderiaceae</taxon>
        <taxon>Paraburkholderia</taxon>
    </lineage>
</organism>
<dbReference type="AlphaFoldDB" id="A0A420GXB8"/>
<feature type="signal peptide" evidence="8">
    <location>
        <begin position="1"/>
        <end position="32"/>
    </location>
</feature>
<reference evidence="10 11" key="1">
    <citation type="submission" date="2016-07" db="EMBL/GenBank/DDBJ databases">
        <title>Genome analysis of Burkholderia fungorum ES3-20.</title>
        <authorList>
            <person name="Xu D."/>
            <person name="Yao R."/>
            <person name="Zheng S."/>
        </authorList>
    </citation>
    <scope>NUCLEOTIDE SEQUENCE [LARGE SCALE GENOMIC DNA]</scope>
    <source>
        <strain evidence="10 11">ES3-20</strain>
    </source>
</reference>
<protein>
    <recommendedName>
        <fullName evidence="7">High-potential iron-sulfur protein</fullName>
        <shortName evidence="7">HiPIP</shortName>
    </recommendedName>
</protein>
<dbReference type="InterPro" id="IPR000170">
    <property type="entry name" value="High_potential_FeS_prot"/>
</dbReference>
<feature type="chain" id="PRO_5019419679" description="High-potential iron-sulfur protein" evidence="8">
    <location>
        <begin position="33"/>
        <end position="108"/>
    </location>
</feature>
<keyword evidence="6 7" id="KW-0411">Iron-sulfur</keyword>
<dbReference type="GO" id="GO:0051539">
    <property type="term" value="F:4 iron, 4 sulfur cluster binding"/>
    <property type="evidence" value="ECO:0007669"/>
    <property type="project" value="UniProtKB-KW"/>
</dbReference>
<dbReference type="EMBL" id="MCAS01000003">
    <property type="protein sequence ID" value="RKF49889.1"/>
    <property type="molecule type" value="Genomic_DNA"/>
</dbReference>
<proteinExistence type="inferred from homology"/>
<evidence type="ECO:0000256" key="7">
    <source>
        <dbReference type="RuleBase" id="RU000620"/>
    </source>
</evidence>
<comment type="similarity">
    <text evidence="7">Belongs to the high-potential iron-sulfur protein (HiPIP) family.</text>
</comment>
<dbReference type="GO" id="GO:0046872">
    <property type="term" value="F:metal ion binding"/>
    <property type="evidence" value="ECO:0007669"/>
    <property type="project" value="UniProtKB-KW"/>
</dbReference>
<feature type="domain" description="High potential iron-sulfur proteins family profile" evidence="9">
    <location>
        <begin position="31"/>
        <end position="108"/>
    </location>
</feature>
<sequence length="108" mass="11263">MKSVDSHRRSFLLMNVAIVSTALLAKLPQAHAADNQVQDSDPMAQAMGYRTDAANVDKARYAKFAAGQNCGNCSLYQGQAGAASGGCPIFAGKTVASTGWCSAYAKKS</sequence>
<accession>A0A420GXB8</accession>
<evidence type="ECO:0000256" key="4">
    <source>
        <dbReference type="ARBA" id="ARBA00022982"/>
    </source>
</evidence>
<dbReference type="SUPFAM" id="SSF57652">
    <property type="entry name" value="HIPIP (high potential iron protein)"/>
    <property type="match status" value="1"/>
</dbReference>
<evidence type="ECO:0000256" key="6">
    <source>
        <dbReference type="ARBA" id="ARBA00023014"/>
    </source>
</evidence>
<comment type="subunit">
    <text evidence="7">Homodimer.</text>
</comment>
<evidence type="ECO:0000256" key="2">
    <source>
        <dbReference type="ARBA" id="ARBA00022485"/>
    </source>
</evidence>
<comment type="caution">
    <text evidence="10">The sequence shown here is derived from an EMBL/GenBank/DDBJ whole genome shotgun (WGS) entry which is preliminary data.</text>
</comment>
<dbReference type="GO" id="GO:0009055">
    <property type="term" value="F:electron transfer activity"/>
    <property type="evidence" value="ECO:0007669"/>
    <property type="project" value="InterPro"/>
</dbReference>
<keyword evidence="1 7" id="KW-0813">Transport</keyword>
<comment type="function">
    <text evidence="7">Specific class of high-redox-potential 4Fe-4S ferredoxins. Functions in anaerobic electron transport in most purple and in some other photosynthetic bacteria and in at least one genus (Paracoccus) of halophilic, denitrifying bacteria.</text>
</comment>
<evidence type="ECO:0000256" key="1">
    <source>
        <dbReference type="ARBA" id="ARBA00022448"/>
    </source>
</evidence>
<dbReference type="Pfam" id="PF01355">
    <property type="entry name" value="HIPIP"/>
    <property type="match status" value="1"/>
</dbReference>
<keyword evidence="3 7" id="KW-0479">Metal-binding</keyword>
<evidence type="ECO:0000259" key="9">
    <source>
        <dbReference type="PROSITE" id="PS51373"/>
    </source>
</evidence>
<dbReference type="PROSITE" id="PS51318">
    <property type="entry name" value="TAT"/>
    <property type="match status" value="1"/>
</dbReference>
<dbReference type="OrthoDB" id="5298540at2"/>
<dbReference type="Proteomes" id="UP000283709">
    <property type="component" value="Unassembled WGS sequence"/>
</dbReference>
<dbReference type="InterPro" id="IPR006311">
    <property type="entry name" value="TAT_signal"/>
</dbReference>
<keyword evidence="4 7" id="KW-0249">Electron transport</keyword>
<keyword evidence="8" id="KW-0732">Signal</keyword>
<evidence type="ECO:0000313" key="11">
    <source>
        <dbReference type="Proteomes" id="UP000283709"/>
    </source>
</evidence>
<dbReference type="InterPro" id="IPR036369">
    <property type="entry name" value="HIPIP_sf"/>
</dbReference>
<keyword evidence="5 7" id="KW-0408">Iron</keyword>
<evidence type="ECO:0000256" key="3">
    <source>
        <dbReference type="ARBA" id="ARBA00022723"/>
    </source>
</evidence>
<evidence type="ECO:0000313" key="10">
    <source>
        <dbReference type="EMBL" id="RKF49889.1"/>
    </source>
</evidence>
<evidence type="ECO:0000256" key="5">
    <source>
        <dbReference type="ARBA" id="ARBA00023004"/>
    </source>
</evidence>
<dbReference type="PROSITE" id="PS51373">
    <property type="entry name" value="HIPIP"/>
    <property type="match status" value="1"/>
</dbReference>